<keyword evidence="4 9" id="KW-0812">Transmembrane</keyword>
<keyword evidence="7 9" id="KW-0472">Membrane</keyword>
<sequence>MIKQMTPEELKNLILHGNKEIIKEVLENIHPADILDILHEDEDSSKEILEHLPNEVIGDILDEEDDEELILEWLNLFSKYKQKQILDEVSHDVITDIIGSLEDEDEKNAFLELLEDDDKEDVKQLLKYNPETAGGIMTTEYLDIHAKNTVKETLLFLQTTDEEPRHYLYVVDKDNILKGVVSLGDIVTSSFDTPMMDITNQNVKAVYYYQDQEEVAKVFSKYGYILMPVIDEQHHLLGVIDIDDVMDVIEEETTEDMNLLGGVGSEERLDSTLTESFKNRIPWLIVNLFTAIMASSVVSVFEGTIAKVVALATISPIITGMGGNAGTQTLTIVVRGLSLGELDKENARKVLLKEIGLGILNGVIIGALVSLGAWFFAGNPWFGVVAGLAMICNMVIATLAGYFVPVILDRLHVDPALASGVFVTTFTDMFGFFAFLGLATILMTHLI</sequence>
<evidence type="ECO:0000313" key="12">
    <source>
        <dbReference type="EMBL" id="PST42214.1"/>
    </source>
</evidence>
<dbReference type="NCBIfam" id="TIGR00400">
    <property type="entry name" value="mgtE"/>
    <property type="match status" value="1"/>
</dbReference>
<feature type="domain" description="CBS" evidence="10">
    <location>
        <begin position="199"/>
        <end position="255"/>
    </location>
</feature>
<dbReference type="GO" id="GO:0015095">
    <property type="term" value="F:magnesium ion transmembrane transporter activity"/>
    <property type="evidence" value="ECO:0007669"/>
    <property type="project" value="UniProtKB-UniRule"/>
</dbReference>
<reference evidence="12" key="2">
    <citation type="journal article" date="2019" name="Int. J. Syst. Evol. Microbiol.">
        <title>Faecalibacillus intestinalis gen. nov., sp. nov. and Faecalibacillus faecis sp. nov., isolated from human faeces.</title>
        <authorList>
            <person name="Seo B."/>
            <person name="Jeon K."/>
            <person name="Baek I."/>
            <person name="Lee Y.M."/>
            <person name="Baek K."/>
            <person name="Ko G."/>
        </authorList>
    </citation>
    <scope>NUCLEOTIDE SEQUENCE</scope>
    <source>
        <strain evidence="12">SNUG30370</strain>
    </source>
</reference>
<keyword evidence="9" id="KW-1003">Cell membrane</keyword>
<proteinExistence type="inferred from homology"/>
<dbReference type="InterPro" id="IPR006668">
    <property type="entry name" value="Mg_transptr_MgtE_intracell_dom"/>
</dbReference>
<dbReference type="Gene3D" id="1.10.357.20">
    <property type="entry name" value="SLC41 divalent cation transporters, integral membrane domain"/>
    <property type="match status" value="1"/>
</dbReference>
<evidence type="ECO:0000259" key="10">
    <source>
        <dbReference type="PROSITE" id="PS51371"/>
    </source>
</evidence>
<dbReference type="InterPro" id="IPR006667">
    <property type="entry name" value="SLC41_membr_dom"/>
</dbReference>
<protein>
    <recommendedName>
        <fullName evidence="9">Magnesium transporter MgtE</fullName>
    </recommendedName>
</protein>
<dbReference type="PROSITE" id="PS51371">
    <property type="entry name" value="CBS"/>
    <property type="match status" value="2"/>
</dbReference>
<dbReference type="Gene3D" id="3.10.580.10">
    <property type="entry name" value="CBS-domain"/>
    <property type="match status" value="1"/>
</dbReference>
<dbReference type="SUPFAM" id="SSF54631">
    <property type="entry name" value="CBS-domain pair"/>
    <property type="match status" value="1"/>
</dbReference>
<dbReference type="EMBL" id="JAJDKZ010000019">
    <property type="protein sequence ID" value="MCB8610543.1"/>
    <property type="molecule type" value="Genomic_DNA"/>
</dbReference>
<keyword evidence="5 9" id="KW-0460">Magnesium</keyword>
<dbReference type="PANTHER" id="PTHR43773:SF1">
    <property type="entry name" value="MAGNESIUM TRANSPORTER MGTE"/>
    <property type="match status" value="1"/>
</dbReference>
<dbReference type="Pfam" id="PF01769">
    <property type="entry name" value="MgtE"/>
    <property type="match status" value="1"/>
</dbReference>
<gene>
    <name evidence="12" type="primary">mgtE</name>
    <name evidence="12" type="ORF">C7U55_01250</name>
    <name evidence="11" type="ORF">LJD69_08050</name>
</gene>
<dbReference type="InterPro" id="IPR046342">
    <property type="entry name" value="CBS_dom_sf"/>
</dbReference>
<keyword evidence="13" id="KW-1185">Reference proteome</keyword>
<evidence type="ECO:0000256" key="3">
    <source>
        <dbReference type="ARBA" id="ARBA00022448"/>
    </source>
</evidence>
<keyword evidence="3 9" id="KW-0813">Transport</keyword>
<name>A0A2T3G3V0_9FIRM</name>
<dbReference type="Proteomes" id="UP001198439">
    <property type="component" value="Unassembled WGS sequence"/>
</dbReference>
<dbReference type="EMBL" id="PYLP01000001">
    <property type="protein sequence ID" value="PST42214.1"/>
    <property type="molecule type" value="Genomic_DNA"/>
</dbReference>
<dbReference type="AlphaFoldDB" id="A0A2T3G3V0"/>
<keyword evidence="8" id="KW-0129">CBS domain</keyword>
<dbReference type="Proteomes" id="UP000241201">
    <property type="component" value="Unassembled WGS sequence"/>
</dbReference>
<comment type="function">
    <text evidence="9">Acts as a magnesium transporter.</text>
</comment>
<feature type="transmembrane region" description="Helical" evidence="9">
    <location>
        <begin position="381"/>
        <end position="404"/>
    </location>
</feature>
<evidence type="ECO:0000256" key="1">
    <source>
        <dbReference type="ARBA" id="ARBA00004141"/>
    </source>
</evidence>
<feature type="domain" description="CBS" evidence="10">
    <location>
        <begin position="137"/>
        <end position="198"/>
    </location>
</feature>
<feature type="transmembrane region" description="Helical" evidence="9">
    <location>
        <begin position="281"/>
        <end position="301"/>
    </location>
</feature>
<evidence type="ECO:0000313" key="13">
    <source>
        <dbReference type="Proteomes" id="UP000241201"/>
    </source>
</evidence>
<dbReference type="InterPro" id="IPR000644">
    <property type="entry name" value="CBS_dom"/>
</dbReference>
<dbReference type="Gene3D" id="1.25.60.10">
    <property type="entry name" value="MgtE N-terminal domain-like"/>
    <property type="match status" value="1"/>
</dbReference>
<feature type="transmembrane region" description="Helical" evidence="9">
    <location>
        <begin position="416"/>
        <end position="443"/>
    </location>
</feature>
<dbReference type="SMART" id="SM00924">
    <property type="entry name" value="MgtE_N"/>
    <property type="match status" value="1"/>
</dbReference>
<evidence type="ECO:0000256" key="5">
    <source>
        <dbReference type="ARBA" id="ARBA00022842"/>
    </source>
</evidence>
<feature type="transmembrane region" description="Helical" evidence="9">
    <location>
        <begin position="313"/>
        <end position="334"/>
    </location>
</feature>
<organism evidence="12 13">
    <name type="scientific">Faecalibacillus faecis</name>
    <dbReference type="NCBI Taxonomy" id="1982628"/>
    <lineage>
        <taxon>Bacteria</taxon>
        <taxon>Bacillati</taxon>
        <taxon>Bacillota</taxon>
        <taxon>Erysipelotrichia</taxon>
        <taxon>Erysipelotrichales</taxon>
        <taxon>Coprobacillaceae</taxon>
        <taxon>Faecalibacillus</taxon>
    </lineage>
</organism>
<evidence type="ECO:0000256" key="9">
    <source>
        <dbReference type="RuleBase" id="RU362011"/>
    </source>
</evidence>
<dbReference type="GeneID" id="77469732"/>
<feature type="transmembrane region" description="Helical" evidence="9">
    <location>
        <begin position="355"/>
        <end position="375"/>
    </location>
</feature>
<keyword evidence="6 9" id="KW-1133">Transmembrane helix</keyword>
<comment type="similarity">
    <text evidence="2 9">Belongs to the SLC41A transporter family.</text>
</comment>
<evidence type="ECO:0000256" key="4">
    <source>
        <dbReference type="ARBA" id="ARBA00022692"/>
    </source>
</evidence>
<evidence type="ECO:0000256" key="7">
    <source>
        <dbReference type="ARBA" id="ARBA00023136"/>
    </source>
</evidence>
<dbReference type="SUPFAM" id="SSF158791">
    <property type="entry name" value="MgtE N-terminal domain-like"/>
    <property type="match status" value="1"/>
</dbReference>
<dbReference type="InterPro" id="IPR006669">
    <property type="entry name" value="MgtE_transporter"/>
</dbReference>
<dbReference type="RefSeq" id="WP_106986996.1">
    <property type="nucleotide sequence ID" value="NZ_JAJDKR010000017.1"/>
</dbReference>
<dbReference type="Pfam" id="PF00571">
    <property type="entry name" value="CBS"/>
    <property type="match status" value="2"/>
</dbReference>
<reference evidence="11" key="3">
    <citation type="submission" date="2021-10" db="EMBL/GenBank/DDBJ databases">
        <title>Collection of gut derived symbiotic bacterial strains cultured from healthy donors.</title>
        <authorList>
            <person name="Lin H."/>
            <person name="Littmann E."/>
            <person name="Kohout C."/>
            <person name="Pamer E.G."/>
        </authorList>
    </citation>
    <scope>NUCLEOTIDE SEQUENCE</scope>
    <source>
        <strain evidence="11">DFI.4.48</strain>
    </source>
</reference>
<dbReference type="SUPFAM" id="SSF161093">
    <property type="entry name" value="MgtE membrane domain-like"/>
    <property type="match status" value="1"/>
</dbReference>
<evidence type="ECO:0000256" key="2">
    <source>
        <dbReference type="ARBA" id="ARBA00009749"/>
    </source>
</evidence>
<dbReference type="InterPro" id="IPR036739">
    <property type="entry name" value="SLC41_membr_dom_sf"/>
</dbReference>
<reference evidence="13" key="1">
    <citation type="submission" date="2018-03" db="EMBL/GenBank/DDBJ databases">
        <title>Lachnoclostridium SNUG30370 gen.nov., sp.nov., isolated from human faeces.</title>
        <authorList>
            <person name="Seo B."/>
            <person name="Jeon K."/>
            <person name="Ko G."/>
        </authorList>
    </citation>
    <scope>NUCLEOTIDE SEQUENCE [LARGE SCALE GENOMIC DNA]</scope>
    <source>
        <strain evidence="13">SNUG30370</strain>
    </source>
</reference>
<comment type="subcellular location">
    <subcellularLocation>
        <location evidence="9">Cell membrane</location>
        <topology evidence="9">Multi-pass membrane protein</topology>
    </subcellularLocation>
    <subcellularLocation>
        <location evidence="1">Membrane</location>
        <topology evidence="1">Multi-pass membrane protein</topology>
    </subcellularLocation>
</comment>
<keyword evidence="9" id="KW-0479">Metal-binding</keyword>
<comment type="caution">
    <text evidence="12">The sequence shown here is derived from an EMBL/GenBank/DDBJ whole genome shotgun (WGS) entry which is preliminary data.</text>
</comment>
<dbReference type="Pfam" id="PF03448">
    <property type="entry name" value="MgtE_N"/>
    <property type="match status" value="1"/>
</dbReference>
<dbReference type="GO" id="GO:0005886">
    <property type="term" value="C:plasma membrane"/>
    <property type="evidence" value="ECO:0007669"/>
    <property type="project" value="UniProtKB-SubCell"/>
</dbReference>
<comment type="subunit">
    <text evidence="9">Homodimer.</text>
</comment>
<dbReference type="PANTHER" id="PTHR43773">
    <property type="entry name" value="MAGNESIUM TRANSPORTER MGTE"/>
    <property type="match status" value="1"/>
</dbReference>
<evidence type="ECO:0000313" key="11">
    <source>
        <dbReference type="EMBL" id="MCB8610543.1"/>
    </source>
</evidence>
<evidence type="ECO:0000256" key="8">
    <source>
        <dbReference type="PROSITE-ProRule" id="PRU00703"/>
    </source>
</evidence>
<dbReference type="InterPro" id="IPR038076">
    <property type="entry name" value="MgtE_N_sf"/>
</dbReference>
<dbReference type="GO" id="GO:0046872">
    <property type="term" value="F:metal ion binding"/>
    <property type="evidence" value="ECO:0007669"/>
    <property type="project" value="UniProtKB-KW"/>
</dbReference>
<evidence type="ECO:0000256" key="6">
    <source>
        <dbReference type="ARBA" id="ARBA00022989"/>
    </source>
</evidence>
<dbReference type="CDD" id="cd04606">
    <property type="entry name" value="CBS_pair_Mg_transporter"/>
    <property type="match status" value="1"/>
</dbReference>
<accession>A0A2T3G3V0</accession>